<organism evidence="2">
    <name type="scientific">Oppiella nova</name>
    <dbReference type="NCBI Taxonomy" id="334625"/>
    <lineage>
        <taxon>Eukaryota</taxon>
        <taxon>Metazoa</taxon>
        <taxon>Ecdysozoa</taxon>
        <taxon>Arthropoda</taxon>
        <taxon>Chelicerata</taxon>
        <taxon>Arachnida</taxon>
        <taxon>Acari</taxon>
        <taxon>Acariformes</taxon>
        <taxon>Sarcoptiformes</taxon>
        <taxon>Oribatida</taxon>
        <taxon>Brachypylina</taxon>
        <taxon>Oppioidea</taxon>
        <taxon>Oppiidae</taxon>
        <taxon>Oppiella</taxon>
    </lineage>
</organism>
<dbReference type="EMBL" id="CAJPVJ010014678">
    <property type="protein sequence ID" value="CAG2175484.1"/>
    <property type="molecule type" value="Genomic_DNA"/>
</dbReference>
<dbReference type="Proteomes" id="UP000728032">
    <property type="component" value="Unassembled WGS sequence"/>
</dbReference>
<evidence type="ECO:0000313" key="3">
    <source>
        <dbReference type="Proteomes" id="UP000728032"/>
    </source>
</evidence>
<sequence length="101" mass="11148">MMPKHVTGFDENTGNIHNLNGVNGMNININTINIETNSSTAINLNSNTRNDGQPMGAVLAKKSQPKTKCVDSCSRPTKRPPSERRFKCDQCERETHLPPIA</sequence>
<proteinExistence type="predicted"/>
<keyword evidence="3" id="KW-1185">Reference proteome</keyword>
<evidence type="ECO:0000256" key="1">
    <source>
        <dbReference type="SAM" id="MobiDB-lite"/>
    </source>
</evidence>
<dbReference type="EMBL" id="OC929503">
    <property type="protein sequence ID" value="CAD7658298.1"/>
    <property type="molecule type" value="Genomic_DNA"/>
</dbReference>
<accession>A0A7R9MDU1</accession>
<dbReference type="AlphaFoldDB" id="A0A7R9MDU1"/>
<evidence type="ECO:0000313" key="2">
    <source>
        <dbReference type="EMBL" id="CAD7658298.1"/>
    </source>
</evidence>
<protein>
    <submittedName>
        <fullName evidence="2">Uncharacterized protein</fullName>
    </submittedName>
</protein>
<name>A0A7R9MDU1_9ACAR</name>
<feature type="region of interest" description="Disordered" evidence="1">
    <location>
        <begin position="68"/>
        <end position="101"/>
    </location>
</feature>
<gene>
    <name evidence="2" type="ORF">ONB1V03_LOCUS14921</name>
</gene>
<feature type="compositionally biased region" description="Basic and acidic residues" evidence="1">
    <location>
        <begin position="80"/>
        <end position="101"/>
    </location>
</feature>
<reference evidence="2" key="1">
    <citation type="submission" date="2020-11" db="EMBL/GenBank/DDBJ databases">
        <authorList>
            <person name="Tran Van P."/>
        </authorList>
    </citation>
    <scope>NUCLEOTIDE SEQUENCE</scope>
</reference>